<organism evidence="1 2">
    <name type="scientific">Catharanthus roseus</name>
    <name type="common">Madagascar periwinkle</name>
    <name type="synonym">Vinca rosea</name>
    <dbReference type="NCBI Taxonomy" id="4058"/>
    <lineage>
        <taxon>Eukaryota</taxon>
        <taxon>Viridiplantae</taxon>
        <taxon>Streptophyta</taxon>
        <taxon>Embryophyta</taxon>
        <taxon>Tracheophyta</taxon>
        <taxon>Spermatophyta</taxon>
        <taxon>Magnoliopsida</taxon>
        <taxon>eudicotyledons</taxon>
        <taxon>Gunneridae</taxon>
        <taxon>Pentapetalae</taxon>
        <taxon>asterids</taxon>
        <taxon>lamiids</taxon>
        <taxon>Gentianales</taxon>
        <taxon>Apocynaceae</taxon>
        <taxon>Rauvolfioideae</taxon>
        <taxon>Vinceae</taxon>
        <taxon>Catharanthinae</taxon>
        <taxon>Catharanthus</taxon>
    </lineage>
</organism>
<dbReference type="EMBL" id="CM044706">
    <property type="protein sequence ID" value="KAI5656749.1"/>
    <property type="molecule type" value="Genomic_DNA"/>
</dbReference>
<name>A0ACC0A809_CATRO</name>
<comment type="caution">
    <text evidence="1">The sequence shown here is derived from an EMBL/GenBank/DDBJ whole genome shotgun (WGS) entry which is preliminary data.</text>
</comment>
<accession>A0ACC0A809</accession>
<evidence type="ECO:0000313" key="1">
    <source>
        <dbReference type="EMBL" id="KAI5656749.1"/>
    </source>
</evidence>
<evidence type="ECO:0000313" key="2">
    <source>
        <dbReference type="Proteomes" id="UP001060085"/>
    </source>
</evidence>
<proteinExistence type="predicted"/>
<gene>
    <name evidence="1" type="ORF">M9H77_25542</name>
</gene>
<protein>
    <submittedName>
        <fullName evidence="1">Uncharacterized protein</fullName>
    </submittedName>
</protein>
<keyword evidence="2" id="KW-1185">Reference proteome</keyword>
<dbReference type="Proteomes" id="UP001060085">
    <property type="component" value="Linkage Group LG06"/>
</dbReference>
<reference evidence="2" key="1">
    <citation type="journal article" date="2023" name="Nat. Plants">
        <title>Single-cell RNA sequencing provides a high-resolution roadmap for understanding the multicellular compartmentation of specialized metabolism.</title>
        <authorList>
            <person name="Sun S."/>
            <person name="Shen X."/>
            <person name="Li Y."/>
            <person name="Li Y."/>
            <person name="Wang S."/>
            <person name="Li R."/>
            <person name="Zhang H."/>
            <person name="Shen G."/>
            <person name="Guo B."/>
            <person name="Wei J."/>
            <person name="Xu J."/>
            <person name="St-Pierre B."/>
            <person name="Chen S."/>
            <person name="Sun C."/>
        </authorList>
    </citation>
    <scope>NUCLEOTIDE SEQUENCE [LARGE SCALE GENOMIC DNA]</scope>
</reference>
<sequence>MGLSASKRVSQSLINSSEFSSACNSTYETSLSLAQHAFPGLKPYQLFSATERLHHTLYTEKSLPLITKWVSSPPSHEQVDRAFKIILRRRSNHPNQASETDDVVVGIAEFREFGVEVFTDAVVSSARKELLKKVPIGIAGIAGVGMVVRPGKEVVGTVIGVYTIGVATAVYLSLAG</sequence>